<dbReference type="EMBL" id="LR899014">
    <property type="protein sequence ID" value="CAD7092882.1"/>
    <property type="molecule type" value="Genomic_DNA"/>
</dbReference>
<keyword evidence="2" id="KW-1185">Reference proteome</keyword>
<dbReference type="GO" id="GO:0005634">
    <property type="term" value="C:nucleus"/>
    <property type="evidence" value="ECO:0007669"/>
    <property type="project" value="InterPro"/>
</dbReference>
<dbReference type="Proteomes" id="UP000594454">
    <property type="component" value="Chromosome 6"/>
</dbReference>
<dbReference type="AlphaFoldDB" id="A0A7R8Z4D1"/>
<name>A0A7R8Z4D1_HERIL</name>
<sequence length="116" mass="13141">MNSKQSRQRPTARVDTQKWHQAIMLEQTKLLQAKSELKKLIATVNGHLNALKVEELQLRANLVKTEMQSSQSELQPILSATAHDFDTNAEIINQQDLDLDVLLANVFASDEDEEDD</sequence>
<dbReference type="InterPro" id="IPR029138">
    <property type="entry name" value="SNAPC5"/>
</dbReference>
<dbReference type="InParanoid" id="A0A7R8Z4D1"/>
<dbReference type="OrthoDB" id="8067224at2759"/>
<accession>A0A7R8Z4D1</accession>
<gene>
    <name evidence="1" type="ORF">HERILL_LOCUS15210</name>
</gene>
<dbReference type="GO" id="GO:0006384">
    <property type="term" value="P:transcription initiation at RNA polymerase III promoter"/>
    <property type="evidence" value="ECO:0007669"/>
    <property type="project" value="InterPro"/>
</dbReference>
<organism evidence="1 2">
    <name type="scientific">Hermetia illucens</name>
    <name type="common">Black soldier fly</name>
    <dbReference type="NCBI Taxonomy" id="343691"/>
    <lineage>
        <taxon>Eukaryota</taxon>
        <taxon>Metazoa</taxon>
        <taxon>Ecdysozoa</taxon>
        <taxon>Arthropoda</taxon>
        <taxon>Hexapoda</taxon>
        <taxon>Insecta</taxon>
        <taxon>Pterygota</taxon>
        <taxon>Neoptera</taxon>
        <taxon>Endopterygota</taxon>
        <taxon>Diptera</taxon>
        <taxon>Brachycera</taxon>
        <taxon>Stratiomyomorpha</taxon>
        <taxon>Stratiomyidae</taxon>
        <taxon>Hermetiinae</taxon>
        <taxon>Hermetia</taxon>
    </lineage>
</organism>
<proteinExistence type="predicted"/>
<evidence type="ECO:0000313" key="1">
    <source>
        <dbReference type="EMBL" id="CAD7092882.1"/>
    </source>
</evidence>
<dbReference type="GO" id="GO:0006366">
    <property type="term" value="P:transcription by RNA polymerase II"/>
    <property type="evidence" value="ECO:0007669"/>
    <property type="project" value="InterPro"/>
</dbReference>
<evidence type="ECO:0000313" key="2">
    <source>
        <dbReference type="Proteomes" id="UP000594454"/>
    </source>
</evidence>
<dbReference type="Pfam" id="PF15497">
    <property type="entry name" value="SNAPC5"/>
    <property type="match status" value="1"/>
</dbReference>
<reference evidence="1 2" key="1">
    <citation type="submission" date="2020-11" db="EMBL/GenBank/DDBJ databases">
        <authorList>
            <person name="Wallbank WR R."/>
            <person name="Pardo Diaz C."/>
            <person name="Kozak K."/>
            <person name="Martin S."/>
            <person name="Jiggins C."/>
            <person name="Moest M."/>
            <person name="Warren A I."/>
            <person name="Generalovic N T."/>
            <person name="Byers J.R.P. K."/>
            <person name="Montejo-Kovacevich G."/>
            <person name="Yen C E."/>
        </authorList>
    </citation>
    <scope>NUCLEOTIDE SEQUENCE [LARGE SCALE GENOMIC DNA]</scope>
</reference>
<protein>
    <submittedName>
        <fullName evidence="1">Uncharacterized protein</fullName>
    </submittedName>
</protein>